<gene>
    <name evidence="2" type="ORF">B0537_03125</name>
</gene>
<dbReference type="EMBL" id="CP019698">
    <property type="protein sequence ID" value="AQS58172.1"/>
    <property type="molecule type" value="Genomic_DNA"/>
</dbReference>
<organism evidence="2 3">
    <name type="scientific">Desulforamulus ferrireducens</name>
    <dbReference type="NCBI Taxonomy" id="1833852"/>
    <lineage>
        <taxon>Bacteria</taxon>
        <taxon>Bacillati</taxon>
        <taxon>Bacillota</taxon>
        <taxon>Clostridia</taxon>
        <taxon>Eubacteriales</taxon>
        <taxon>Peptococcaceae</taxon>
        <taxon>Desulforamulus</taxon>
    </lineage>
</organism>
<reference evidence="2 3" key="1">
    <citation type="journal article" date="2016" name="Int. J. Syst. Evol. Microbiol.">
        <title>Desulfotomaculum ferrireducens sp. nov., a moderately thermophilic sulfate-reducing and dissimilatory Fe(III)-reducing bacterium isolated from compost.</title>
        <authorList>
            <person name="Yang G."/>
            <person name="Guo J."/>
            <person name="Zhuang L."/>
            <person name="Yuan Y."/>
            <person name="Zhou S."/>
        </authorList>
    </citation>
    <scope>NUCLEOTIDE SEQUENCE [LARGE SCALE GENOMIC DNA]</scope>
    <source>
        <strain evidence="2 3">GSS09</strain>
    </source>
</reference>
<evidence type="ECO:0000313" key="2">
    <source>
        <dbReference type="EMBL" id="AQS58172.1"/>
    </source>
</evidence>
<proteinExistence type="predicted"/>
<dbReference type="KEGG" id="dfg:B0537_03125"/>
<dbReference type="OrthoDB" id="1653343at2"/>
<accession>A0A1S6ITT1</accession>
<dbReference type="RefSeq" id="WP_077713137.1">
    <property type="nucleotide sequence ID" value="NZ_CP019698.1"/>
</dbReference>
<dbReference type="AlphaFoldDB" id="A0A1S6ITT1"/>
<sequence>MSHIRILHASPDAPAVDVLANDTLVAQNLSYRSFSEYLQLVPGTYNFKVYPAGNRTNPIVTSDVNIDPGTIATLAVVGRLADPALQLIPEPKETIPPGQLKLRFAHFSPFTTNVDVYLNGARLFSNVGYREVSEYFAINPGSYTLELRPASSDEVILTVPNQQLTAGKFFTTYFVGFVGGTPGLQLLLPLDGNTYIDPT</sequence>
<dbReference type="Proteomes" id="UP000189464">
    <property type="component" value="Chromosome"/>
</dbReference>
<protein>
    <recommendedName>
        <fullName evidence="1">DUF4397 domain-containing protein</fullName>
    </recommendedName>
</protein>
<name>A0A1S6ITT1_9FIRM</name>
<evidence type="ECO:0000313" key="3">
    <source>
        <dbReference type="Proteomes" id="UP000189464"/>
    </source>
</evidence>
<dbReference type="STRING" id="1833852.B0537_03125"/>
<keyword evidence="3" id="KW-1185">Reference proteome</keyword>
<feature type="domain" description="DUF4397" evidence="1">
    <location>
        <begin position="2"/>
        <end position="115"/>
    </location>
</feature>
<dbReference type="InterPro" id="IPR025510">
    <property type="entry name" value="DUF4397"/>
</dbReference>
<evidence type="ECO:0000259" key="1">
    <source>
        <dbReference type="Pfam" id="PF14344"/>
    </source>
</evidence>
<dbReference type="Pfam" id="PF14344">
    <property type="entry name" value="DUF4397"/>
    <property type="match status" value="1"/>
</dbReference>